<evidence type="ECO:0008006" key="4">
    <source>
        <dbReference type="Google" id="ProtNLM"/>
    </source>
</evidence>
<feature type="region of interest" description="Disordered" evidence="1">
    <location>
        <begin position="1"/>
        <end position="30"/>
    </location>
</feature>
<dbReference type="AlphaFoldDB" id="A0A087EAQ9"/>
<evidence type="ECO:0000256" key="1">
    <source>
        <dbReference type="SAM" id="MobiDB-lite"/>
    </source>
</evidence>
<reference evidence="2 3" key="1">
    <citation type="submission" date="2014-03" db="EMBL/GenBank/DDBJ databases">
        <title>Genomics of Bifidobacteria.</title>
        <authorList>
            <person name="Ventura M."/>
            <person name="Milani C."/>
            <person name="Lugli G.A."/>
        </authorList>
    </citation>
    <scope>NUCLEOTIDE SEQUENCE [LARGE SCALE GENOMIC DNA]</scope>
    <source>
        <strain evidence="2 3">LMG 21395</strain>
    </source>
</reference>
<sequence>MSSGRGWVHGNRRRHPPRPSSYPHATHHTRALADTPRIRLSWEYRHVNRPPRQFRHMARSTLNTTRRYRIEPFEPLECLVNYLVSGFTGKPKPLRQ</sequence>
<evidence type="ECO:0000313" key="2">
    <source>
        <dbReference type="EMBL" id="KFJ04860.1"/>
    </source>
</evidence>
<organism evidence="2 3">
    <name type="scientific">Bifidobacterium thermacidophilum subsp. thermacidophilum</name>
    <dbReference type="NCBI Taxonomy" id="79262"/>
    <lineage>
        <taxon>Bacteria</taxon>
        <taxon>Bacillati</taxon>
        <taxon>Actinomycetota</taxon>
        <taxon>Actinomycetes</taxon>
        <taxon>Bifidobacteriales</taxon>
        <taxon>Bifidobacteriaceae</taxon>
        <taxon>Bifidobacterium</taxon>
    </lineage>
</organism>
<proteinExistence type="predicted"/>
<name>A0A087EAQ9_9BIFI</name>
<protein>
    <recommendedName>
        <fullName evidence="4">Transposase</fullName>
    </recommendedName>
</protein>
<comment type="caution">
    <text evidence="2">The sequence shown here is derived from an EMBL/GenBank/DDBJ whole genome shotgun (WGS) entry which is preliminary data.</text>
</comment>
<dbReference type="EMBL" id="JGZT01000001">
    <property type="protein sequence ID" value="KFJ04860.1"/>
    <property type="molecule type" value="Genomic_DNA"/>
</dbReference>
<dbReference type="Proteomes" id="UP000029003">
    <property type="component" value="Unassembled WGS sequence"/>
</dbReference>
<accession>A0A087EAQ9</accession>
<gene>
    <name evidence="2" type="ORF">THER5_1952</name>
</gene>
<evidence type="ECO:0000313" key="3">
    <source>
        <dbReference type="Proteomes" id="UP000029003"/>
    </source>
</evidence>